<dbReference type="PANTHER" id="PTHR44591">
    <property type="entry name" value="STRESS RESPONSE REGULATOR PROTEIN 1"/>
    <property type="match status" value="1"/>
</dbReference>
<dbReference type="PANTHER" id="PTHR44591:SF23">
    <property type="entry name" value="CHEY SUBFAMILY"/>
    <property type="match status" value="1"/>
</dbReference>
<feature type="modified residue" description="4-aspartylphosphate" evidence="2">
    <location>
        <position position="60"/>
    </location>
</feature>
<evidence type="ECO:0000313" key="6">
    <source>
        <dbReference type="Proteomes" id="UP000825799"/>
    </source>
</evidence>
<dbReference type="PROSITE" id="PS50110">
    <property type="entry name" value="RESPONSE_REGULATORY"/>
    <property type="match status" value="1"/>
</dbReference>
<evidence type="ECO:0000256" key="2">
    <source>
        <dbReference type="PROSITE-ProRule" id="PRU00169"/>
    </source>
</evidence>
<sequence>MARHTVMKSSALVVDPQAHMAALVADMLRSLGHRDTREANDGTLAQFELGRRPFDLVIIDDALTGPDAVELVRRLRASPDSPNRLTPVIMMAAAPDATRIAAARDAGVTEFLRKPFAVNHLKARLDSLAANPRAFIEAEHYAGPDRRRRAQDIGTAERRGPRN</sequence>
<feature type="domain" description="Response regulatory" evidence="4">
    <location>
        <begin position="10"/>
        <end position="129"/>
    </location>
</feature>
<organism evidence="5 6">
    <name type="scientific">Devosia salina</name>
    <dbReference type="NCBI Taxonomy" id="2860336"/>
    <lineage>
        <taxon>Bacteria</taxon>
        <taxon>Pseudomonadati</taxon>
        <taxon>Pseudomonadota</taxon>
        <taxon>Alphaproteobacteria</taxon>
        <taxon>Hyphomicrobiales</taxon>
        <taxon>Devosiaceae</taxon>
        <taxon>Devosia</taxon>
    </lineage>
</organism>
<name>A0ABX8WF72_9HYPH</name>
<evidence type="ECO:0000256" key="3">
    <source>
        <dbReference type="SAM" id="MobiDB-lite"/>
    </source>
</evidence>
<dbReference type="Proteomes" id="UP000825799">
    <property type="component" value="Chromosome"/>
</dbReference>
<protein>
    <submittedName>
        <fullName evidence="5">Response regulator</fullName>
    </submittedName>
</protein>
<keyword evidence="6" id="KW-1185">Reference proteome</keyword>
<dbReference type="EMBL" id="CP080590">
    <property type="protein sequence ID" value="QYO76299.1"/>
    <property type="molecule type" value="Genomic_DNA"/>
</dbReference>
<evidence type="ECO:0000259" key="4">
    <source>
        <dbReference type="PROSITE" id="PS50110"/>
    </source>
</evidence>
<proteinExistence type="predicted"/>
<keyword evidence="1 2" id="KW-0597">Phosphoprotein</keyword>
<dbReference type="Gene3D" id="3.40.50.2300">
    <property type="match status" value="1"/>
</dbReference>
<dbReference type="InterPro" id="IPR050595">
    <property type="entry name" value="Bact_response_regulator"/>
</dbReference>
<dbReference type="InterPro" id="IPR011006">
    <property type="entry name" value="CheY-like_superfamily"/>
</dbReference>
<dbReference type="SMART" id="SM00448">
    <property type="entry name" value="REC"/>
    <property type="match status" value="1"/>
</dbReference>
<evidence type="ECO:0000313" key="5">
    <source>
        <dbReference type="EMBL" id="QYO76299.1"/>
    </source>
</evidence>
<feature type="region of interest" description="Disordered" evidence="3">
    <location>
        <begin position="141"/>
        <end position="163"/>
    </location>
</feature>
<reference evidence="5 6" key="1">
    <citation type="submission" date="2021-08" db="EMBL/GenBank/DDBJ databases">
        <title>Devosia salina sp. nov., isolated from the South China Sea sediment.</title>
        <authorList>
            <person name="Zhou Z."/>
        </authorList>
    </citation>
    <scope>NUCLEOTIDE SEQUENCE [LARGE SCALE GENOMIC DNA]</scope>
    <source>
        <strain evidence="5 6">SCS-3</strain>
    </source>
</reference>
<dbReference type="SUPFAM" id="SSF52172">
    <property type="entry name" value="CheY-like"/>
    <property type="match status" value="1"/>
</dbReference>
<dbReference type="InterPro" id="IPR001789">
    <property type="entry name" value="Sig_transdc_resp-reg_receiver"/>
</dbReference>
<dbReference type="Pfam" id="PF00072">
    <property type="entry name" value="Response_reg"/>
    <property type="match status" value="1"/>
</dbReference>
<evidence type="ECO:0000256" key="1">
    <source>
        <dbReference type="ARBA" id="ARBA00022553"/>
    </source>
</evidence>
<dbReference type="RefSeq" id="WP_220304788.1">
    <property type="nucleotide sequence ID" value="NZ_CP080590.1"/>
</dbReference>
<accession>A0ABX8WF72</accession>
<gene>
    <name evidence="5" type="ORF">K1X15_17055</name>
</gene>